<proteinExistence type="predicted"/>
<gene>
    <name evidence="1" type="ORF">DPMN_098264</name>
</gene>
<evidence type="ECO:0000313" key="1">
    <source>
        <dbReference type="EMBL" id="KAH3855694.1"/>
    </source>
</evidence>
<accession>A0A9D4LD98</accession>
<protein>
    <submittedName>
        <fullName evidence="1">Uncharacterized protein</fullName>
    </submittedName>
</protein>
<dbReference type="Proteomes" id="UP000828390">
    <property type="component" value="Unassembled WGS sequence"/>
</dbReference>
<dbReference type="EMBL" id="JAIWYP010000003">
    <property type="protein sequence ID" value="KAH3855694.1"/>
    <property type="molecule type" value="Genomic_DNA"/>
</dbReference>
<reference evidence="1" key="1">
    <citation type="journal article" date="2019" name="bioRxiv">
        <title>The Genome of the Zebra Mussel, Dreissena polymorpha: A Resource for Invasive Species Research.</title>
        <authorList>
            <person name="McCartney M.A."/>
            <person name="Auch B."/>
            <person name="Kono T."/>
            <person name="Mallez S."/>
            <person name="Zhang Y."/>
            <person name="Obille A."/>
            <person name="Becker A."/>
            <person name="Abrahante J.E."/>
            <person name="Garbe J."/>
            <person name="Badalamenti J.P."/>
            <person name="Herman A."/>
            <person name="Mangelson H."/>
            <person name="Liachko I."/>
            <person name="Sullivan S."/>
            <person name="Sone E.D."/>
            <person name="Koren S."/>
            <person name="Silverstein K.A.T."/>
            <person name="Beckman K.B."/>
            <person name="Gohl D.M."/>
        </authorList>
    </citation>
    <scope>NUCLEOTIDE SEQUENCE</scope>
    <source>
        <strain evidence="1">Duluth1</strain>
        <tissue evidence="1">Whole animal</tissue>
    </source>
</reference>
<sequence length="93" mass="10855">MGRYNFWLRDHAQLRVKAADWQSSPPLQVVTSPAKSSWDSQELRIINNSAIVETQLYRWRWDTLMAVQIIRNFRCPKSSPYSKCLLSTLALLT</sequence>
<keyword evidence="2" id="KW-1185">Reference proteome</keyword>
<dbReference type="AlphaFoldDB" id="A0A9D4LD98"/>
<name>A0A9D4LD98_DREPO</name>
<reference evidence="1" key="2">
    <citation type="submission" date="2020-11" db="EMBL/GenBank/DDBJ databases">
        <authorList>
            <person name="McCartney M.A."/>
            <person name="Auch B."/>
            <person name="Kono T."/>
            <person name="Mallez S."/>
            <person name="Becker A."/>
            <person name="Gohl D.M."/>
            <person name="Silverstein K.A.T."/>
            <person name="Koren S."/>
            <person name="Bechman K.B."/>
            <person name="Herman A."/>
            <person name="Abrahante J.E."/>
            <person name="Garbe J."/>
        </authorList>
    </citation>
    <scope>NUCLEOTIDE SEQUENCE</scope>
    <source>
        <strain evidence="1">Duluth1</strain>
        <tissue evidence="1">Whole animal</tissue>
    </source>
</reference>
<evidence type="ECO:0000313" key="2">
    <source>
        <dbReference type="Proteomes" id="UP000828390"/>
    </source>
</evidence>
<comment type="caution">
    <text evidence="1">The sequence shown here is derived from an EMBL/GenBank/DDBJ whole genome shotgun (WGS) entry which is preliminary data.</text>
</comment>
<organism evidence="1 2">
    <name type="scientific">Dreissena polymorpha</name>
    <name type="common">Zebra mussel</name>
    <name type="synonym">Mytilus polymorpha</name>
    <dbReference type="NCBI Taxonomy" id="45954"/>
    <lineage>
        <taxon>Eukaryota</taxon>
        <taxon>Metazoa</taxon>
        <taxon>Spiralia</taxon>
        <taxon>Lophotrochozoa</taxon>
        <taxon>Mollusca</taxon>
        <taxon>Bivalvia</taxon>
        <taxon>Autobranchia</taxon>
        <taxon>Heteroconchia</taxon>
        <taxon>Euheterodonta</taxon>
        <taxon>Imparidentia</taxon>
        <taxon>Neoheterodontei</taxon>
        <taxon>Myida</taxon>
        <taxon>Dreissenoidea</taxon>
        <taxon>Dreissenidae</taxon>
        <taxon>Dreissena</taxon>
    </lineage>
</organism>